<dbReference type="Gene3D" id="3.20.20.80">
    <property type="entry name" value="Glycosidases"/>
    <property type="match status" value="2"/>
</dbReference>
<sequence length="529" mass="59902">MAVKIIHFAYFLIVLFSNDSVEAVIGVTWGRQSAQRLVPSQVVDLLLQNGIREARIYNANVDVLQAFAGSGIGLTISIFDTKDMRSLDAAQKWVLDKIVPYPNTNISRAVPEDMNNSLLLLTTFVAQLQVNNSPMEKLGLRCQSIAMRIYYGNPYGWARLENTYGRLGLSSVLDSMMFVHNALYDFGYGDKIKLTIPQPYTILKNITRPSEAEFRDDIKEDIGRYLRYLKDNDSPFTLDEPSISYLYENNYDLSFAFCDNKSTHVITDINGFVYTNMFEFMHDSFVWAIKKAGVPNLKIVIGLVGWPTDGHPEANILNAERFYKSLLPLVTSNKGTPMRPGAPIDVYLHTLTDENRLFLFDSFSRHFGIYRGNGEPKFKIDFSGQGRDIFPTKARGIVRMPKRWCVYNGEKENNKEIVMQEFQYACNATDCTKLAPGGSCSHLDFARNISYAFNMYFQFKFQDENACDFKGLGKVVTTNPSIGSCIFNVDVVQGVQKQMSRPITNGCKLHEMPKCAILLFLLSTFLALL</sequence>
<dbReference type="InterPro" id="IPR044965">
    <property type="entry name" value="Glyco_hydro_17_plant"/>
</dbReference>
<name>A0AAV6WPC4_9LAMI</name>
<dbReference type="GO" id="GO:0004553">
    <property type="term" value="F:hydrolase activity, hydrolyzing O-glycosyl compounds"/>
    <property type="evidence" value="ECO:0007669"/>
    <property type="project" value="InterPro"/>
</dbReference>
<evidence type="ECO:0000313" key="10">
    <source>
        <dbReference type="Proteomes" id="UP000826271"/>
    </source>
</evidence>
<keyword evidence="4" id="KW-1015">Disulfide bond</keyword>
<feature type="signal peptide" evidence="7">
    <location>
        <begin position="1"/>
        <end position="23"/>
    </location>
</feature>
<dbReference type="Gene3D" id="1.20.58.1040">
    <property type="match status" value="1"/>
</dbReference>
<evidence type="ECO:0000256" key="1">
    <source>
        <dbReference type="ARBA" id="ARBA00008773"/>
    </source>
</evidence>
<dbReference type="SUPFAM" id="SSF51445">
    <property type="entry name" value="(Trans)glycosidases"/>
    <property type="match status" value="1"/>
</dbReference>
<evidence type="ECO:0000256" key="5">
    <source>
        <dbReference type="ARBA" id="ARBA00023295"/>
    </source>
</evidence>
<dbReference type="Proteomes" id="UP000826271">
    <property type="component" value="Unassembled WGS sequence"/>
</dbReference>
<feature type="domain" description="X8" evidence="8">
    <location>
        <begin position="403"/>
        <end position="487"/>
    </location>
</feature>
<keyword evidence="10" id="KW-1185">Reference proteome</keyword>
<comment type="caution">
    <text evidence="9">The sequence shown here is derived from an EMBL/GenBank/DDBJ whole genome shotgun (WGS) entry which is preliminary data.</text>
</comment>
<proteinExistence type="inferred from homology"/>
<keyword evidence="5" id="KW-0326">Glycosidase</keyword>
<evidence type="ECO:0000256" key="3">
    <source>
        <dbReference type="ARBA" id="ARBA00022801"/>
    </source>
</evidence>
<dbReference type="PANTHER" id="PTHR32227">
    <property type="entry name" value="GLUCAN ENDO-1,3-BETA-GLUCOSIDASE BG1-RELATED-RELATED"/>
    <property type="match status" value="1"/>
</dbReference>
<feature type="chain" id="PRO_5044000685" description="X8 domain-containing protein" evidence="7">
    <location>
        <begin position="24"/>
        <end position="529"/>
    </location>
</feature>
<evidence type="ECO:0000256" key="2">
    <source>
        <dbReference type="ARBA" id="ARBA00022729"/>
    </source>
</evidence>
<evidence type="ECO:0000256" key="6">
    <source>
        <dbReference type="RuleBase" id="RU004335"/>
    </source>
</evidence>
<keyword evidence="3" id="KW-0378">Hydrolase</keyword>
<evidence type="ECO:0000259" key="8">
    <source>
        <dbReference type="SMART" id="SM00768"/>
    </source>
</evidence>
<keyword evidence="2 7" id="KW-0732">Signal</keyword>
<gene>
    <name evidence="9" type="ORF">BUALT_Bualt12G0024600</name>
</gene>
<dbReference type="AlphaFoldDB" id="A0AAV6WPC4"/>
<dbReference type="GO" id="GO:0005975">
    <property type="term" value="P:carbohydrate metabolic process"/>
    <property type="evidence" value="ECO:0007669"/>
    <property type="project" value="InterPro"/>
</dbReference>
<comment type="similarity">
    <text evidence="1 6">Belongs to the glycosyl hydrolase 17 family.</text>
</comment>
<dbReference type="InterPro" id="IPR012946">
    <property type="entry name" value="X8"/>
</dbReference>
<protein>
    <recommendedName>
        <fullName evidence="8">X8 domain-containing protein</fullName>
    </recommendedName>
</protein>
<organism evidence="9 10">
    <name type="scientific">Buddleja alternifolia</name>
    <dbReference type="NCBI Taxonomy" id="168488"/>
    <lineage>
        <taxon>Eukaryota</taxon>
        <taxon>Viridiplantae</taxon>
        <taxon>Streptophyta</taxon>
        <taxon>Embryophyta</taxon>
        <taxon>Tracheophyta</taxon>
        <taxon>Spermatophyta</taxon>
        <taxon>Magnoliopsida</taxon>
        <taxon>eudicotyledons</taxon>
        <taxon>Gunneridae</taxon>
        <taxon>Pentapetalae</taxon>
        <taxon>asterids</taxon>
        <taxon>lamiids</taxon>
        <taxon>Lamiales</taxon>
        <taxon>Scrophulariaceae</taxon>
        <taxon>Buddlejeae</taxon>
        <taxon>Buddleja</taxon>
    </lineage>
</organism>
<reference evidence="9" key="1">
    <citation type="submission" date="2019-10" db="EMBL/GenBank/DDBJ databases">
        <authorList>
            <person name="Zhang R."/>
            <person name="Pan Y."/>
            <person name="Wang J."/>
            <person name="Ma R."/>
            <person name="Yu S."/>
        </authorList>
    </citation>
    <scope>NUCLEOTIDE SEQUENCE</scope>
    <source>
        <strain evidence="9">LA-IB0</strain>
        <tissue evidence="9">Leaf</tissue>
    </source>
</reference>
<dbReference type="EMBL" id="WHWC01000012">
    <property type="protein sequence ID" value="KAG8372033.1"/>
    <property type="molecule type" value="Genomic_DNA"/>
</dbReference>
<dbReference type="Pfam" id="PF00332">
    <property type="entry name" value="Glyco_hydro_17"/>
    <property type="match status" value="1"/>
</dbReference>
<evidence type="ECO:0000256" key="7">
    <source>
        <dbReference type="SAM" id="SignalP"/>
    </source>
</evidence>
<accession>A0AAV6WPC4</accession>
<dbReference type="SMART" id="SM00768">
    <property type="entry name" value="X8"/>
    <property type="match status" value="1"/>
</dbReference>
<dbReference type="InterPro" id="IPR000490">
    <property type="entry name" value="Glyco_hydro_17"/>
</dbReference>
<evidence type="ECO:0000313" key="9">
    <source>
        <dbReference type="EMBL" id="KAG8372033.1"/>
    </source>
</evidence>
<evidence type="ECO:0000256" key="4">
    <source>
        <dbReference type="ARBA" id="ARBA00023157"/>
    </source>
</evidence>
<dbReference type="InterPro" id="IPR017853">
    <property type="entry name" value="GH"/>
</dbReference>
<dbReference type="Pfam" id="PF07983">
    <property type="entry name" value="X8"/>
    <property type="match status" value="1"/>
</dbReference>